<dbReference type="SUPFAM" id="SSF46785">
    <property type="entry name" value="Winged helix' DNA-binding domain"/>
    <property type="match status" value="1"/>
</dbReference>
<keyword evidence="6" id="KW-1185">Reference proteome</keyword>
<dbReference type="Pfam" id="PF12802">
    <property type="entry name" value="MarR_2"/>
    <property type="match status" value="1"/>
</dbReference>
<evidence type="ECO:0000256" key="3">
    <source>
        <dbReference type="ARBA" id="ARBA00023163"/>
    </source>
</evidence>
<dbReference type="EMBL" id="CP091139">
    <property type="protein sequence ID" value="UUT34789.1"/>
    <property type="molecule type" value="Genomic_DNA"/>
</dbReference>
<dbReference type="PROSITE" id="PS01117">
    <property type="entry name" value="HTH_MARR_1"/>
    <property type="match status" value="1"/>
</dbReference>
<evidence type="ECO:0000313" key="5">
    <source>
        <dbReference type="EMBL" id="UUT34789.1"/>
    </source>
</evidence>
<evidence type="ECO:0000256" key="1">
    <source>
        <dbReference type="ARBA" id="ARBA00023015"/>
    </source>
</evidence>
<dbReference type="InterPro" id="IPR023187">
    <property type="entry name" value="Tscrpt_reg_MarR-type_CS"/>
</dbReference>
<dbReference type="InterPro" id="IPR000835">
    <property type="entry name" value="HTH_MarR-typ"/>
</dbReference>
<gene>
    <name evidence="5" type="ORF">L2X98_30525</name>
</gene>
<keyword evidence="2" id="KW-0238">DNA-binding</keyword>
<organism evidence="5 6">
    <name type="scientific">Microbacterium elymi</name>
    <dbReference type="NCBI Taxonomy" id="2909587"/>
    <lineage>
        <taxon>Bacteria</taxon>
        <taxon>Bacillati</taxon>
        <taxon>Actinomycetota</taxon>
        <taxon>Actinomycetes</taxon>
        <taxon>Micrococcales</taxon>
        <taxon>Microbacteriaceae</taxon>
        <taxon>Microbacterium</taxon>
    </lineage>
</organism>
<keyword evidence="3" id="KW-0804">Transcription</keyword>
<dbReference type="Proteomes" id="UP001054811">
    <property type="component" value="Chromosome"/>
</dbReference>
<dbReference type="InterPro" id="IPR036390">
    <property type="entry name" value="WH_DNA-bd_sf"/>
</dbReference>
<dbReference type="SMART" id="SM00347">
    <property type="entry name" value="HTH_MARR"/>
    <property type="match status" value="1"/>
</dbReference>
<evidence type="ECO:0000313" key="6">
    <source>
        <dbReference type="Proteomes" id="UP001054811"/>
    </source>
</evidence>
<proteinExistence type="predicted"/>
<reference evidence="5" key="1">
    <citation type="submission" date="2022-01" db="EMBL/GenBank/DDBJ databases">
        <title>Microbacterium eymi and Microbacterium rhizovicinus sp. nov., isolated from the rhizospheric soil of Elymus tsukushiensis, a plant native to the Dokdo Islands, Republic of Korea.</title>
        <authorList>
            <person name="Hwang Y.J."/>
        </authorList>
    </citation>
    <scope>NUCLEOTIDE SEQUENCE</scope>
    <source>
        <strain evidence="5">KUDC0405</strain>
    </source>
</reference>
<name>A0ABY5NHX0_9MICO</name>
<sequence length="158" mass="17317">MPRLNDSPDAGVDRAVTAALRELSWTVHRRPPQRNSAGPLNTTAIAMLKQVVDAPGSTVGELAAELALRQSNASAAVRLLVQHGYVERRPDLEDRRVVRIMPTERGVREEQVVAAAWAGSLDEAFAGLPAQRQQELRSALVALREIERRLRGIARVTS</sequence>
<dbReference type="InterPro" id="IPR036388">
    <property type="entry name" value="WH-like_DNA-bd_sf"/>
</dbReference>
<dbReference type="PROSITE" id="PS50995">
    <property type="entry name" value="HTH_MARR_2"/>
    <property type="match status" value="1"/>
</dbReference>
<dbReference type="Gene3D" id="1.10.10.10">
    <property type="entry name" value="Winged helix-like DNA-binding domain superfamily/Winged helix DNA-binding domain"/>
    <property type="match status" value="1"/>
</dbReference>
<dbReference type="PANTHER" id="PTHR33164:SF43">
    <property type="entry name" value="HTH-TYPE TRANSCRIPTIONAL REPRESSOR YETL"/>
    <property type="match status" value="1"/>
</dbReference>
<dbReference type="PANTHER" id="PTHR33164">
    <property type="entry name" value="TRANSCRIPTIONAL REGULATOR, MARR FAMILY"/>
    <property type="match status" value="1"/>
</dbReference>
<evidence type="ECO:0000259" key="4">
    <source>
        <dbReference type="PROSITE" id="PS50995"/>
    </source>
</evidence>
<keyword evidence="1" id="KW-0805">Transcription regulation</keyword>
<feature type="domain" description="HTH marR-type" evidence="4">
    <location>
        <begin position="9"/>
        <end position="145"/>
    </location>
</feature>
<dbReference type="InterPro" id="IPR039422">
    <property type="entry name" value="MarR/SlyA-like"/>
</dbReference>
<protein>
    <submittedName>
        <fullName evidence="5">MarR family winged helix-turn-helix transcriptional regulator</fullName>
    </submittedName>
</protein>
<dbReference type="RefSeq" id="WP_259611315.1">
    <property type="nucleotide sequence ID" value="NZ_CP091139.2"/>
</dbReference>
<accession>A0ABY5NHX0</accession>
<evidence type="ECO:0000256" key="2">
    <source>
        <dbReference type="ARBA" id="ARBA00023125"/>
    </source>
</evidence>